<evidence type="ECO:0000313" key="2">
    <source>
        <dbReference type="EMBL" id="KIQ02269.1"/>
    </source>
</evidence>
<organism evidence="2 3">
    <name type="scientific">Agrobacterium tumefaciens</name>
    <dbReference type="NCBI Taxonomy" id="358"/>
    <lineage>
        <taxon>Bacteria</taxon>
        <taxon>Pseudomonadati</taxon>
        <taxon>Pseudomonadota</taxon>
        <taxon>Alphaproteobacteria</taxon>
        <taxon>Hyphomicrobiales</taxon>
        <taxon>Rhizobiaceae</taxon>
        <taxon>Rhizobium/Agrobacterium group</taxon>
        <taxon>Agrobacterium</taxon>
        <taxon>Agrobacterium tumefaciens complex</taxon>
    </lineage>
</organism>
<protein>
    <submittedName>
        <fullName evidence="2">Uncharacterized protein</fullName>
    </submittedName>
</protein>
<evidence type="ECO:0000256" key="1">
    <source>
        <dbReference type="SAM" id="Phobius"/>
    </source>
</evidence>
<dbReference type="EMBL" id="JXQV01000011">
    <property type="protein sequence ID" value="KIQ02269.1"/>
    <property type="molecule type" value="Genomic_DNA"/>
</dbReference>
<dbReference type="AlphaFoldDB" id="A0A0D0KR94"/>
<keyword evidence="1" id="KW-0812">Transmembrane</keyword>
<dbReference type="Proteomes" id="UP000035017">
    <property type="component" value="Unassembled WGS sequence"/>
</dbReference>
<accession>A0A0D0KR94</accession>
<keyword evidence="1" id="KW-0472">Membrane</keyword>
<comment type="caution">
    <text evidence="2">The sequence shown here is derived from an EMBL/GenBank/DDBJ whole genome shotgun (WGS) entry which is preliminary data.</text>
</comment>
<name>A0A0D0KR94_AGRTU</name>
<sequence length="66" mass="7218">MAAHSNETKRHFQTRQLEKDMADAAQAVGRVTPAESHARMKAEGRGLIIVLALLVILLCYLLGVFG</sequence>
<gene>
    <name evidence="2" type="ORF">RU07_12590</name>
</gene>
<keyword evidence="1" id="KW-1133">Transmembrane helix</keyword>
<feature type="transmembrane region" description="Helical" evidence="1">
    <location>
        <begin position="46"/>
        <end position="65"/>
    </location>
</feature>
<evidence type="ECO:0000313" key="3">
    <source>
        <dbReference type="Proteomes" id="UP000035017"/>
    </source>
</evidence>
<reference evidence="2 3" key="1">
    <citation type="submission" date="2014-12" db="EMBL/GenBank/DDBJ databases">
        <title>16Stimator: statistical estimation of ribosomal gene copy numbers from draft genome assemblies.</title>
        <authorList>
            <person name="Perisin M.A."/>
            <person name="Vetter M."/>
            <person name="Gilbert J.A."/>
            <person name="Bergelson J."/>
        </authorList>
    </citation>
    <scope>NUCLEOTIDE SEQUENCE [LARGE SCALE GENOMIC DNA]</scope>
    <source>
        <strain evidence="2 3">MEJ076</strain>
    </source>
</reference>
<proteinExistence type="predicted"/>
<dbReference type="OrthoDB" id="8305175at2"/>